<protein>
    <submittedName>
        <fullName evidence="9">HlyD family efflux transporter periplasmic adaptor subunit</fullName>
    </submittedName>
</protein>
<dbReference type="InterPro" id="IPR001193">
    <property type="entry name" value="MBTPS2"/>
</dbReference>
<evidence type="ECO:0000256" key="2">
    <source>
        <dbReference type="ARBA" id="ARBA00004127"/>
    </source>
</evidence>
<dbReference type="EMBL" id="JAMKFE010000005">
    <property type="protein sequence ID" value="MCM5679999.1"/>
    <property type="molecule type" value="Genomic_DNA"/>
</dbReference>
<keyword evidence="5 7" id="KW-1133">Transmembrane helix</keyword>
<keyword evidence="4 7" id="KW-0812">Transmembrane</keyword>
<feature type="transmembrane region" description="Helical" evidence="7">
    <location>
        <begin position="383"/>
        <end position="401"/>
    </location>
</feature>
<proteinExistence type="inferred from homology"/>
<dbReference type="PANTHER" id="PTHR13325:SF3">
    <property type="entry name" value="MEMBRANE-BOUND TRANSCRIPTION FACTOR SITE-2 PROTEASE"/>
    <property type="match status" value="1"/>
</dbReference>
<feature type="transmembrane region" description="Helical" evidence="7">
    <location>
        <begin position="142"/>
        <end position="164"/>
    </location>
</feature>
<evidence type="ECO:0000256" key="5">
    <source>
        <dbReference type="ARBA" id="ARBA00022989"/>
    </source>
</evidence>
<comment type="similarity">
    <text evidence="3">Belongs to the peptidase M50B family.</text>
</comment>
<evidence type="ECO:0000256" key="6">
    <source>
        <dbReference type="ARBA" id="ARBA00023136"/>
    </source>
</evidence>
<comment type="caution">
    <text evidence="9">The sequence shown here is derived from an EMBL/GenBank/DDBJ whole genome shotgun (WGS) entry which is preliminary data.</text>
</comment>
<dbReference type="Proteomes" id="UP001165541">
    <property type="component" value="Unassembled WGS sequence"/>
</dbReference>
<feature type="domain" description="Peptidase M50" evidence="8">
    <location>
        <begin position="191"/>
        <end position="295"/>
    </location>
</feature>
<feature type="transmembrane region" description="Helical" evidence="7">
    <location>
        <begin position="353"/>
        <end position="377"/>
    </location>
</feature>
<evidence type="ECO:0000313" key="9">
    <source>
        <dbReference type="EMBL" id="MCM5679999.1"/>
    </source>
</evidence>
<evidence type="ECO:0000259" key="8">
    <source>
        <dbReference type="Pfam" id="PF02163"/>
    </source>
</evidence>
<feature type="transmembrane region" description="Helical" evidence="7">
    <location>
        <begin position="280"/>
        <end position="298"/>
    </location>
</feature>
<organism evidence="9 10">
    <name type="scientific">Caldimonas mangrovi</name>
    <dbReference type="NCBI Taxonomy" id="2944811"/>
    <lineage>
        <taxon>Bacteria</taxon>
        <taxon>Pseudomonadati</taxon>
        <taxon>Pseudomonadota</taxon>
        <taxon>Betaproteobacteria</taxon>
        <taxon>Burkholderiales</taxon>
        <taxon>Sphaerotilaceae</taxon>
        <taxon>Caldimonas</taxon>
    </lineage>
</organism>
<comment type="cofactor">
    <cofactor evidence="1">
        <name>Zn(2+)</name>
        <dbReference type="ChEBI" id="CHEBI:29105"/>
    </cofactor>
</comment>
<evidence type="ECO:0000256" key="7">
    <source>
        <dbReference type="SAM" id="Phobius"/>
    </source>
</evidence>
<name>A0ABT0YNR5_9BURK</name>
<feature type="transmembrane region" description="Helical" evidence="7">
    <location>
        <begin position="245"/>
        <end position="268"/>
    </location>
</feature>
<evidence type="ECO:0000256" key="1">
    <source>
        <dbReference type="ARBA" id="ARBA00001947"/>
    </source>
</evidence>
<dbReference type="PANTHER" id="PTHR13325">
    <property type="entry name" value="PROTEASE M50 MEMBRANE-BOUND TRANSCRIPTION FACTOR SITE 2 PROTEASE"/>
    <property type="match status" value="1"/>
</dbReference>
<feature type="transmembrane region" description="Helical" evidence="7">
    <location>
        <begin position="422"/>
        <end position="439"/>
    </location>
</feature>
<dbReference type="RefSeq" id="WP_251778207.1">
    <property type="nucleotide sequence ID" value="NZ_JAMKFE010000005.1"/>
</dbReference>
<keyword evidence="10" id="KW-1185">Reference proteome</keyword>
<comment type="subcellular location">
    <subcellularLocation>
        <location evidence="2">Endomembrane system</location>
        <topology evidence="2">Multi-pass membrane protein</topology>
    </subcellularLocation>
</comment>
<evidence type="ECO:0000313" key="10">
    <source>
        <dbReference type="Proteomes" id="UP001165541"/>
    </source>
</evidence>
<accession>A0ABT0YNR5</accession>
<gene>
    <name evidence="9" type="ORF">M8A51_10685</name>
</gene>
<evidence type="ECO:0000256" key="4">
    <source>
        <dbReference type="ARBA" id="ARBA00022692"/>
    </source>
</evidence>
<dbReference type="InterPro" id="IPR008915">
    <property type="entry name" value="Peptidase_M50"/>
</dbReference>
<evidence type="ECO:0000256" key="3">
    <source>
        <dbReference type="ARBA" id="ARBA00007931"/>
    </source>
</evidence>
<reference evidence="9" key="1">
    <citation type="submission" date="2022-05" db="EMBL/GenBank/DDBJ databases">
        <title>Schlegelella sp. nov., isolated from mangrove soil.</title>
        <authorList>
            <person name="Liu Y."/>
            <person name="Ge X."/>
            <person name="Liu W."/>
        </authorList>
    </citation>
    <scope>NUCLEOTIDE SEQUENCE</scope>
    <source>
        <strain evidence="9">S2-27</strain>
    </source>
</reference>
<keyword evidence="6 7" id="KW-0472">Membrane</keyword>
<feature type="transmembrane region" description="Helical" evidence="7">
    <location>
        <begin position="176"/>
        <end position="198"/>
    </location>
</feature>
<sequence>MATLATLPPLRQDLALHPGAPAADGTPTWTLHDPAANRFYQLGWAAFEILSRWSMGAPQAVLQAVHDHTTLRPTPQDLQGLVEMLGRNHLLQATRGADTERLRQAAQASRPGPGMWLLKNYLFFRLPLVRPERLLQRLAPRIGWAFHPGFWWAVAAAALAGLLLASRRWDEFTHTFVSYASWEGAFAIGVAVSAAKLLHELGHALTAHRYGCRVPTMGVAFLVMWPVLYTDTNEAWKLPSRRQRLAIGAAGMLTELALGAVALLAWAMLPDTPQWGPARAGAFLLATTTWVLTLAINASPFMRFDGYFLLSDWINLPNLHERAFAHGRWWLRERLFGFGEPAPELLPPARQRFLIVFAYATWLYRLVLFLGIALLVYHLFFKVLGLVLMMVELAWFIALPVQREMKAWWQRRGRMRWNAATVRLVLVAGAAAAFVLWPWQSNVRAPAVLGALQTQGLYAPRAAQLLTPLPAAGTRVRAGQELVRLQAPELQAQLALAHAQEQQLRWQLTQQSFDARLREAGPALRKRWEQAAEAVQGLQREAERLTLVAPFDADVVDVNPDVSPAAWLPAGERLLTLVGPSGNKVDAYVDEHALQSLEGQPGRAVFLADLPGHPGVTCTGVGVHPVQLSQIEHAAVSSSFGGEIPSQRMPDGRLVPLRAVFRVRLTDCDLPGVSQQERTGIAVLQGTDRSWMEWAIRRVAALWQREVGF</sequence>
<dbReference type="Pfam" id="PF02163">
    <property type="entry name" value="Peptidase_M50"/>
    <property type="match status" value="1"/>
</dbReference>